<dbReference type="STRING" id="675864.SAMN04489747_0622"/>
<evidence type="ECO:0000256" key="2">
    <source>
        <dbReference type="SAM" id="MobiDB-lite"/>
    </source>
</evidence>
<feature type="compositionally biased region" description="Low complexity" evidence="2">
    <location>
        <begin position="145"/>
        <end position="156"/>
    </location>
</feature>
<keyword evidence="5" id="KW-1185">Reference proteome</keyword>
<reference evidence="4 5" key="1">
    <citation type="submission" date="2016-10" db="EMBL/GenBank/DDBJ databases">
        <authorList>
            <person name="de Groot N.N."/>
        </authorList>
    </citation>
    <scope>NUCLEOTIDE SEQUENCE [LARGE SCALE GENOMIC DNA]</scope>
    <source>
        <strain evidence="4 5">MON 2.2</strain>
    </source>
</reference>
<feature type="region of interest" description="Disordered" evidence="2">
    <location>
        <begin position="89"/>
        <end position="156"/>
    </location>
</feature>
<dbReference type="SUPFAM" id="SSF54593">
    <property type="entry name" value="Glyoxalase/Bleomycin resistance protein/Dihydroxybiphenyl dioxygenase"/>
    <property type="match status" value="1"/>
</dbReference>
<dbReference type="EMBL" id="LT629688">
    <property type="protein sequence ID" value="SDD28632.1"/>
    <property type="molecule type" value="Genomic_DNA"/>
</dbReference>
<dbReference type="InterPro" id="IPR029068">
    <property type="entry name" value="Glyas_Bleomycin-R_OHBP_Dase"/>
</dbReference>
<dbReference type="Gene3D" id="3.10.180.10">
    <property type="entry name" value="2,3-Dihydroxybiphenyl 1,2-Dioxygenase, domain 1"/>
    <property type="match status" value="1"/>
</dbReference>
<organism evidence="4 5">
    <name type="scientific">Auraticoccus monumenti</name>
    <dbReference type="NCBI Taxonomy" id="675864"/>
    <lineage>
        <taxon>Bacteria</taxon>
        <taxon>Bacillati</taxon>
        <taxon>Actinomycetota</taxon>
        <taxon>Actinomycetes</taxon>
        <taxon>Propionibacteriales</taxon>
        <taxon>Propionibacteriaceae</taxon>
        <taxon>Auraticoccus</taxon>
    </lineage>
</organism>
<dbReference type="InterPro" id="IPR045517">
    <property type="entry name" value="Glyoxalase_8"/>
</dbReference>
<evidence type="ECO:0000256" key="1">
    <source>
        <dbReference type="ARBA" id="ARBA00023251"/>
    </source>
</evidence>
<accession>A0A1G6THJ2</accession>
<proteinExistence type="predicted"/>
<keyword evidence="1" id="KW-0046">Antibiotic resistance</keyword>
<name>A0A1G6THJ2_9ACTN</name>
<feature type="compositionally biased region" description="Low complexity" evidence="2">
    <location>
        <begin position="93"/>
        <end position="138"/>
    </location>
</feature>
<dbReference type="AlphaFoldDB" id="A0A1G6THJ2"/>
<evidence type="ECO:0000313" key="5">
    <source>
        <dbReference type="Proteomes" id="UP000198546"/>
    </source>
</evidence>
<dbReference type="Pfam" id="PF20066">
    <property type="entry name" value="Glyoxalase_8"/>
    <property type="match status" value="1"/>
</dbReference>
<feature type="domain" description="Glyoxalase-related protein" evidence="3">
    <location>
        <begin position="6"/>
        <end position="52"/>
    </location>
</feature>
<dbReference type="Pfam" id="PF19581">
    <property type="entry name" value="Glyoxalase_7"/>
    <property type="match status" value="1"/>
</dbReference>
<evidence type="ECO:0000259" key="3">
    <source>
        <dbReference type="Pfam" id="PF20066"/>
    </source>
</evidence>
<dbReference type="Proteomes" id="UP000198546">
    <property type="component" value="Chromosome i"/>
</dbReference>
<evidence type="ECO:0000313" key="4">
    <source>
        <dbReference type="EMBL" id="SDD28632.1"/>
    </source>
</evidence>
<gene>
    <name evidence="4" type="ORF">SAMN04489747_0622</name>
</gene>
<sequence length="156" mass="15965">MIPLTPDAAKDAARALRSALEPHVALSHGQALDVLARALGLSDWNALAATYRAPDLGIPMPVLRVQDAALARGFYVDWLGFTVDFEHRFEPDSPSSSGSAAARRPSGSASTTATGHPAASSGSPPVGWTPTGSGSSPTRSPPSAPASTTTPPAARR</sequence>
<dbReference type="InterPro" id="IPR000335">
    <property type="entry name" value="Bleomycin-R"/>
</dbReference>
<dbReference type="GO" id="GO:0046677">
    <property type="term" value="P:response to antibiotic"/>
    <property type="evidence" value="ECO:0007669"/>
    <property type="project" value="UniProtKB-KW"/>
</dbReference>
<protein>
    <recommendedName>
        <fullName evidence="3">Glyoxalase-related protein domain-containing protein</fullName>
    </recommendedName>
</protein>